<feature type="compositionally biased region" description="Polar residues" evidence="1">
    <location>
        <begin position="70"/>
        <end position="80"/>
    </location>
</feature>
<accession>A0A507DR16</accession>
<protein>
    <submittedName>
        <fullName evidence="3">Uncharacterized protein</fullName>
    </submittedName>
</protein>
<dbReference type="Proteomes" id="UP000317494">
    <property type="component" value="Unassembled WGS sequence"/>
</dbReference>
<dbReference type="EMBL" id="QEAN01000008">
    <property type="protein sequence ID" value="TPX54169.1"/>
    <property type="molecule type" value="Genomic_DNA"/>
</dbReference>
<dbReference type="VEuPathDB" id="FungiDB:SeMB42_g00400"/>
<evidence type="ECO:0000313" key="2">
    <source>
        <dbReference type="EMBL" id="TPX47621.1"/>
    </source>
</evidence>
<sequence>MKLLSTTRQTTIGYDLRSWLFSDANTISSTMEQLVRLQVAPPKNDEAHTRTISNNGSSLSLKSWETASSFDTGSNCSGISSGKDDLTRSSPVPPPPGLIFFAPSGKCNSRNSTTLSLDTASALIDAAFRSRWPLPPPGLSSTGHQVDQSGSSPSSSPTRTYALNQVNMSPSRTAHYVTSTNTSPSATPEPLSSATENALARSCTPISSTSGSSATSWAKIASKTTPTHSATLDGISPVVVPAVERELEYFKCKECFQILPEMSFSRTQLKKWQQESNGKDKQGLDGFVYTNLQGLCHSTNAAVVNYLHWL</sequence>
<dbReference type="EMBL" id="QEAM01000073">
    <property type="protein sequence ID" value="TPX47621.1"/>
    <property type="molecule type" value="Genomic_DNA"/>
</dbReference>
<feature type="region of interest" description="Disordered" evidence="1">
    <location>
        <begin position="70"/>
        <end position="104"/>
    </location>
</feature>
<evidence type="ECO:0000313" key="5">
    <source>
        <dbReference type="Proteomes" id="UP000320475"/>
    </source>
</evidence>
<evidence type="ECO:0000313" key="4">
    <source>
        <dbReference type="Proteomes" id="UP000317494"/>
    </source>
</evidence>
<gene>
    <name evidence="2" type="ORF">SeLEV6574_g02552</name>
    <name evidence="3" type="ORF">SeMB42_g00400</name>
</gene>
<dbReference type="AlphaFoldDB" id="A0A507DR16"/>
<feature type="compositionally biased region" description="Polar residues" evidence="1">
    <location>
        <begin position="139"/>
        <end position="148"/>
    </location>
</feature>
<evidence type="ECO:0000313" key="3">
    <source>
        <dbReference type="EMBL" id="TPX54169.1"/>
    </source>
</evidence>
<proteinExistence type="predicted"/>
<evidence type="ECO:0000256" key="1">
    <source>
        <dbReference type="SAM" id="MobiDB-lite"/>
    </source>
</evidence>
<comment type="caution">
    <text evidence="3">The sequence shown here is derived from an EMBL/GenBank/DDBJ whole genome shotgun (WGS) entry which is preliminary data.</text>
</comment>
<name>A0A507DR16_9FUNG</name>
<feature type="region of interest" description="Disordered" evidence="1">
    <location>
        <begin position="134"/>
        <end position="161"/>
    </location>
</feature>
<reference evidence="4 5" key="1">
    <citation type="journal article" date="2019" name="Sci. Rep.">
        <title>Comparative genomics of chytrid fungi reveal insights into the obligate biotrophic and pathogenic lifestyle of Synchytrium endobioticum.</title>
        <authorList>
            <person name="van de Vossenberg B.T.L.H."/>
            <person name="Warris S."/>
            <person name="Nguyen H.D.T."/>
            <person name="van Gent-Pelzer M.P.E."/>
            <person name="Joly D.L."/>
            <person name="van de Geest H.C."/>
            <person name="Bonants P.J.M."/>
            <person name="Smith D.S."/>
            <person name="Levesque C.A."/>
            <person name="van der Lee T.A.J."/>
        </authorList>
    </citation>
    <scope>NUCLEOTIDE SEQUENCE [LARGE SCALE GENOMIC DNA]</scope>
    <source>
        <strain evidence="2 5">LEV6574</strain>
        <strain evidence="3 4">MB42</strain>
    </source>
</reference>
<dbReference type="Proteomes" id="UP000320475">
    <property type="component" value="Unassembled WGS sequence"/>
</dbReference>
<keyword evidence="4" id="KW-1185">Reference proteome</keyword>
<organism evidence="3 4">
    <name type="scientific">Synchytrium endobioticum</name>
    <dbReference type="NCBI Taxonomy" id="286115"/>
    <lineage>
        <taxon>Eukaryota</taxon>
        <taxon>Fungi</taxon>
        <taxon>Fungi incertae sedis</taxon>
        <taxon>Chytridiomycota</taxon>
        <taxon>Chytridiomycota incertae sedis</taxon>
        <taxon>Chytridiomycetes</taxon>
        <taxon>Synchytriales</taxon>
        <taxon>Synchytriaceae</taxon>
        <taxon>Synchytrium</taxon>
    </lineage>
</organism>